<feature type="domain" description="TauD/TfdA-like" evidence="6">
    <location>
        <begin position="2"/>
        <end position="266"/>
    </location>
</feature>
<dbReference type="EMBL" id="LFTY01000002">
    <property type="protein sequence ID" value="KMW59474.1"/>
    <property type="molecule type" value="Genomic_DNA"/>
</dbReference>
<dbReference type="STRING" id="1675527.AIOL_004456"/>
<sequence>MEIKQLTGGLGAEIIGADIRNAAQFAAIHEAFAEHSVIVIRAQSITPDEHLAFAERFGAINVNRFFKPVESHPRIAMVFKDRDQTKVIGEQWHTDHSYDDIPAMCSILHAIEVPQTGGDTVFASMGMAYEHLSPVMQEFVGGLRAWHSSRHAFGVAVAEAETAKDGRIGNAAAATQDALHPVVIRHPLSGRAGLYVNPDFTTRIEGLSEEESDAILQMLFRHCERPEFHCRIRWQAGDVTMWDNRATWHKAINDYPGQRRLMHRVTVEGCALDAA</sequence>
<keyword evidence="4 7" id="KW-0560">Oxidoreductase</keyword>
<name>A0A0J9ECM8_9RHOB</name>
<dbReference type="GO" id="GO:0000908">
    <property type="term" value="F:taurine dioxygenase activity"/>
    <property type="evidence" value="ECO:0007669"/>
    <property type="project" value="UniProtKB-EC"/>
</dbReference>
<evidence type="ECO:0000256" key="1">
    <source>
        <dbReference type="ARBA" id="ARBA00005896"/>
    </source>
</evidence>
<dbReference type="Gene3D" id="3.60.130.10">
    <property type="entry name" value="Clavaminate synthase-like"/>
    <property type="match status" value="1"/>
</dbReference>
<proteinExistence type="inferred from homology"/>
<evidence type="ECO:0000256" key="2">
    <source>
        <dbReference type="ARBA" id="ARBA00022723"/>
    </source>
</evidence>
<evidence type="ECO:0000256" key="5">
    <source>
        <dbReference type="ARBA" id="ARBA00023004"/>
    </source>
</evidence>
<dbReference type="InterPro" id="IPR051323">
    <property type="entry name" value="AtsK-like"/>
</dbReference>
<evidence type="ECO:0000313" key="7">
    <source>
        <dbReference type="EMBL" id="KMW59474.1"/>
    </source>
</evidence>
<dbReference type="PANTHER" id="PTHR30468:SF1">
    <property type="entry name" value="ALPHA-KETOGLUTARATE-DEPENDENT SULFONATE DIOXYGENASE"/>
    <property type="match status" value="1"/>
</dbReference>
<evidence type="ECO:0000313" key="8">
    <source>
        <dbReference type="Proteomes" id="UP000037178"/>
    </source>
</evidence>
<comment type="caution">
    <text evidence="7">The sequence shown here is derived from an EMBL/GenBank/DDBJ whole genome shotgun (WGS) entry which is preliminary data.</text>
</comment>
<dbReference type="InterPro" id="IPR003819">
    <property type="entry name" value="TauD/TfdA-like"/>
</dbReference>
<organism evidence="7 8">
    <name type="scientific">Candidatus Rhodobacter oscarellae</name>
    <dbReference type="NCBI Taxonomy" id="1675527"/>
    <lineage>
        <taxon>Bacteria</taxon>
        <taxon>Pseudomonadati</taxon>
        <taxon>Pseudomonadota</taxon>
        <taxon>Alphaproteobacteria</taxon>
        <taxon>Rhodobacterales</taxon>
        <taxon>Rhodobacter group</taxon>
        <taxon>Rhodobacter</taxon>
    </lineage>
</organism>
<dbReference type="AlphaFoldDB" id="A0A0J9ECM8"/>
<evidence type="ECO:0000256" key="3">
    <source>
        <dbReference type="ARBA" id="ARBA00022964"/>
    </source>
</evidence>
<keyword evidence="8" id="KW-1185">Reference proteome</keyword>
<comment type="similarity">
    <text evidence="1">Belongs to the TfdA dioxygenase family.</text>
</comment>
<dbReference type="RefSeq" id="WP_049645611.1">
    <property type="nucleotide sequence ID" value="NZ_LFTY01000002.1"/>
</dbReference>
<dbReference type="PANTHER" id="PTHR30468">
    <property type="entry name" value="ALPHA-KETOGLUTARATE-DEPENDENT SULFONATE DIOXYGENASE"/>
    <property type="match status" value="1"/>
</dbReference>
<dbReference type="OrthoDB" id="7209371at2"/>
<accession>A0A0J9ECM8</accession>
<keyword evidence="5" id="KW-0408">Iron</keyword>
<dbReference type="EC" id="1.14.11.17" evidence="7"/>
<keyword evidence="3 7" id="KW-0223">Dioxygenase</keyword>
<reference evidence="7 8" key="1">
    <citation type="submission" date="2015-06" db="EMBL/GenBank/DDBJ databases">
        <title>Draft genome sequence of an Alphaproteobacteria species associated to the Mediterranean sponge Oscarella lobularis.</title>
        <authorList>
            <person name="Jourda C."/>
            <person name="Santini S."/>
            <person name="Claverie J.-M."/>
        </authorList>
    </citation>
    <scope>NUCLEOTIDE SEQUENCE [LARGE SCALE GENOMIC DNA]</scope>
    <source>
        <strain evidence="7">IGS</strain>
    </source>
</reference>
<dbReference type="Pfam" id="PF02668">
    <property type="entry name" value="TauD"/>
    <property type="match status" value="1"/>
</dbReference>
<evidence type="ECO:0000259" key="6">
    <source>
        <dbReference type="Pfam" id="PF02668"/>
    </source>
</evidence>
<dbReference type="GO" id="GO:0005737">
    <property type="term" value="C:cytoplasm"/>
    <property type="evidence" value="ECO:0007669"/>
    <property type="project" value="TreeGrafter"/>
</dbReference>
<dbReference type="Proteomes" id="UP000037178">
    <property type="component" value="Unassembled WGS sequence"/>
</dbReference>
<dbReference type="InterPro" id="IPR042098">
    <property type="entry name" value="TauD-like_sf"/>
</dbReference>
<keyword evidence="2" id="KW-0479">Metal-binding</keyword>
<dbReference type="GO" id="GO:0046872">
    <property type="term" value="F:metal ion binding"/>
    <property type="evidence" value="ECO:0007669"/>
    <property type="project" value="UniProtKB-KW"/>
</dbReference>
<dbReference type="SUPFAM" id="SSF51197">
    <property type="entry name" value="Clavaminate synthase-like"/>
    <property type="match status" value="1"/>
</dbReference>
<gene>
    <name evidence="7" type="ORF">AIOL_004456</name>
</gene>
<protein>
    <submittedName>
        <fullName evidence="7">Alpha-ketoglutarate-dependent taurine dioxygenase</fullName>
        <ecNumber evidence="7">1.14.11.17</ecNumber>
    </submittedName>
</protein>
<dbReference type="PATRIC" id="fig|1675527.3.peg.4660"/>
<evidence type="ECO:0000256" key="4">
    <source>
        <dbReference type="ARBA" id="ARBA00023002"/>
    </source>
</evidence>